<dbReference type="Proteomes" id="UP000236893">
    <property type="component" value="Unassembled WGS sequence"/>
</dbReference>
<evidence type="ECO:0000256" key="6">
    <source>
        <dbReference type="ARBA" id="ARBA00034078"/>
    </source>
</evidence>
<dbReference type="RefSeq" id="WP_103789635.1">
    <property type="nucleotide sequence ID" value="NZ_PQVF01000009.1"/>
</dbReference>
<dbReference type="GO" id="GO:0046872">
    <property type="term" value="F:metal ion binding"/>
    <property type="evidence" value="ECO:0007669"/>
    <property type="project" value="UniProtKB-KW"/>
</dbReference>
<dbReference type="AlphaFoldDB" id="A0A2S5A0F2"/>
<dbReference type="PROSITE" id="PS01099">
    <property type="entry name" value="COMPLEX1_24K"/>
    <property type="match status" value="1"/>
</dbReference>
<name>A0A2S5A0F2_9SPHI</name>
<comment type="cofactor">
    <cofactor evidence="6">
        <name>[2Fe-2S] cluster</name>
        <dbReference type="ChEBI" id="CHEBI:190135"/>
    </cofactor>
</comment>
<dbReference type="InterPro" id="IPR041921">
    <property type="entry name" value="NuoE_N"/>
</dbReference>
<dbReference type="PIRSF" id="PIRSF000216">
    <property type="entry name" value="NADH_DH_24kDa"/>
    <property type="match status" value="1"/>
</dbReference>
<evidence type="ECO:0000256" key="3">
    <source>
        <dbReference type="ARBA" id="ARBA00022723"/>
    </source>
</evidence>
<sequence length="167" mass="18817">MKEDLENKNTTTVGLNEQERTAIDHEVSLVPYPKAACIEALKIVQNNRGWISDEALSAIALYLNMSAAELDSVATFYNLIFRKPVGQHIILLCDSISCWVMGYRVLYNELNKQLNIQFGETSPDGMFTLLPNACLGCCDHAPAMLIDDDLYRDIKPNELESILKKYN</sequence>
<dbReference type="InterPro" id="IPR002023">
    <property type="entry name" value="NuoE-like"/>
</dbReference>
<evidence type="ECO:0000256" key="4">
    <source>
        <dbReference type="ARBA" id="ARBA00023004"/>
    </source>
</evidence>
<keyword evidence="2 7" id="KW-0001">2Fe-2S</keyword>
<keyword evidence="5 7" id="KW-0411">Iron-sulfur</keyword>
<feature type="binding site" evidence="7">
    <location>
        <position position="138"/>
    </location>
    <ligand>
        <name>[2Fe-2S] cluster</name>
        <dbReference type="ChEBI" id="CHEBI:190135"/>
    </ligand>
</feature>
<evidence type="ECO:0000256" key="5">
    <source>
        <dbReference type="ARBA" id="ARBA00023014"/>
    </source>
</evidence>
<comment type="cofactor">
    <cofactor evidence="7">
        <name>[2Fe-2S] cluster</name>
        <dbReference type="ChEBI" id="CHEBI:190135"/>
    </cofactor>
    <text evidence="7">Binds 1 [2Fe-2S] cluster.</text>
</comment>
<dbReference type="EMBL" id="PQVF01000009">
    <property type="protein sequence ID" value="POY35722.1"/>
    <property type="molecule type" value="Genomic_DNA"/>
</dbReference>
<dbReference type="Pfam" id="PF01257">
    <property type="entry name" value="2Fe-2S_thioredx"/>
    <property type="match status" value="1"/>
</dbReference>
<dbReference type="CDD" id="cd03064">
    <property type="entry name" value="TRX_Fd_NuoE"/>
    <property type="match status" value="1"/>
</dbReference>
<dbReference type="PANTHER" id="PTHR10371">
    <property type="entry name" value="NADH DEHYDROGENASE UBIQUINONE FLAVOPROTEIN 2, MITOCHONDRIAL"/>
    <property type="match status" value="1"/>
</dbReference>
<gene>
    <name evidence="8" type="ORF">C3K47_13255</name>
</gene>
<dbReference type="InterPro" id="IPR042128">
    <property type="entry name" value="NuoE_dom"/>
</dbReference>
<dbReference type="Gene3D" id="1.10.10.1590">
    <property type="entry name" value="NADH-quinone oxidoreductase subunit E"/>
    <property type="match status" value="1"/>
</dbReference>
<dbReference type="GO" id="GO:0051537">
    <property type="term" value="F:2 iron, 2 sulfur cluster binding"/>
    <property type="evidence" value="ECO:0007669"/>
    <property type="project" value="UniProtKB-KW"/>
</dbReference>
<dbReference type="PANTHER" id="PTHR10371:SF3">
    <property type="entry name" value="NADH DEHYDROGENASE [UBIQUINONE] FLAVOPROTEIN 2, MITOCHONDRIAL"/>
    <property type="match status" value="1"/>
</dbReference>
<dbReference type="NCBIfam" id="TIGR01958">
    <property type="entry name" value="nuoE_fam"/>
    <property type="match status" value="1"/>
</dbReference>
<dbReference type="NCBIfam" id="NF005722">
    <property type="entry name" value="PRK07539.1-2"/>
    <property type="match status" value="1"/>
</dbReference>
<evidence type="ECO:0000256" key="7">
    <source>
        <dbReference type="PIRSR" id="PIRSR000216-1"/>
    </source>
</evidence>
<comment type="similarity">
    <text evidence="1">Belongs to the complex I 24 kDa subunit family.</text>
</comment>
<feature type="binding site" evidence="7">
    <location>
        <position position="134"/>
    </location>
    <ligand>
        <name>[2Fe-2S] cluster</name>
        <dbReference type="ChEBI" id="CHEBI:190135"/>
    </ligand>
</feature>
<evidence type="ECO:0000256" key="2">
    <source>
        <dbReference type="ARBA" id="ARBA00022714"/>
    </source>
</evidence>
<evidence type="ECO:0000313" key="8">
    <source>
        <dbReference type="EMBL" id="POY35722.1"/>
    </source>
</evidence>
<protein>
    <submittedName>
        <fullName evidence="8">NADH-quinone oxidoreductase subunit NuoE</fullName>
    </submittedName>
</protein>
<reference evidence="8 9" key="1">
    <citation type="submission" date="2018-01" db="EMBL/GenBank/DDBJ databases">
        <authorList>
            <person name="Gaut B.S."/>
            <person name="Morton B.R."/>
            <person name="Clegg M.T."/>
            <person name="Duvall M.R."/>
        </authorList>
    </citation>
    <scope>NUCLEOTIDE SEQUENCE [LARGE SCALE GENOMIC DNA]</scope>
    <source>
        <strain evidence="8 9">HR-AV</strain>
    </source>
</reference>
<dbReference type="SUPFAM" id="SSF52833">
    <property type="entry name" value="Thioredoxin-like"/>
    <property type="match status" value="1"/>
</dbReference>
<accession>A0A2S5A0F2</accession>
<proteinExistence type="inferred from homology"/>
<keyword evidence="3 7" id="KW-0479">Metal-binding</keyword>
<dbReference type="OrthoDB" id="9807941at2"/>
<organism evidence="8 9">
    <name type="scientific">Solitalea longa</name>
    <dbReference type="NCBI Taxonomy" id="2079460"/>
    <lineage>
        <taxon>Bacteria</taxon>
        <taxon>Pseudomonadati</taxon>
        <taxon>Bacteroidota</taxon>
        <taxon>Sphingobacteriia</taxon>
        <taxon>Sphingobacteriales</taxon>
        <taxon>Sphingobacteriaceae</taxon>
        <taxon>Solitalea</taxon>
    </lineage>
</organism>
<evidence type="ECO:0000256" key="1">
    <source>
        <dbReference type="ARBA" id="ARBA00010643"/>
    </source>
</evidence>
<feature type="binding site" evidence="7">
    <location>
        <position position="98"/>
    </location>
    <ligand>
        <name>[2Fe-2S] cluster</name>
        <dbReference type="ChEBI" id="CHEBI:190135"/>
    </ligand>
</feature>
<comment type="caution">
    <text evidence="8">The sequence shown here is derived from an EMBL/GenBank/DDBJ whole genome shotgun (WGS) entry which is preliminary data.</text>
</comment>
<dbReference type="FunFam" id="3.40.30.10:FF:000015">
    <property type="entry name" value="NADH-quinone oxidoreductase subunit E"/>
    <property type="match status" value="1"/>
</dbReference>
<dbReference type="InterPro" id="IPR036249">
    <property type="entry name" value="Thioredoxin-like_sf"/>
</dbReference>
<dbReference type="GO" id="GO:0003954">
    <property type="term" value="F:NADH dehydrogenase activity"/>
    <property type="evidence" value="ECO:0007669"/>
    <property type="project" value="TreeGrafter"/>
</dbReference>
<keyword evidence="4 7" id="KW-0408">Iron</keyword>
<dbReference type="FunFam" id="1.10.10.1590:FF:000001">
    <property type="entry name" value="NADH-quinone oxidoreductase subunit E"/>
    <property type="match status" value="1"/>
</dbReference>
<feature type="binding site" evidence="7">
    <location>
        <position position="93"/>
    </location>
    <ligand>
        <name>[2Fe-2S] cluster</name>
        <dbReference type="ChEBI" id="CHEBI:190135"/>
    </ligand>
</feature>
<keyword evidence="9" id="KW-1185">Reference proteome</keyword>
<dbReference type="Gene3D" id="3.40.30.10">
    <property type="entry name" value="Glutaredoxin"/>
    <property type="match status" value="1"/>
</dbReference>
<evidence type="ECO:0000313" key="9">
    <source>
        <dbReference type="Proteomes" id="UP000236893"/>
    </source>
</evidence>